<feature type="domain" description="Histidine kinase" evidence="11">
    <location>
        <begin position="244"/>
        <end position="468"/>
    </location>
</feature>
<evidence type="ECO:0000256" key="1">
    <source>
        <dbReference type="ARBA" id="ARBA00000085"/>
    </source>
</evidence>
<keyword evidence="10" id="KW-0472">Membrane</keyword>
<dbReference type="Gene3D" id="3.40.50.2300">
    <property type="match status" value="2"/>
</dbReference>
<evidence type="ECO:0000259" key="11">
    <source>
        <dbReference type="PROSITE" id="PS50109"/>
    </source>
</evidence>
<dbReference type="PANTHER" id="PTHR45339">
    <property type="entry name" value="HYBRID SIGNAL TRANSDUCTION HISTIDINE KINASE J"/>
    <property type="match status" value="1"/>
</dbReference>
<dbReference type="SUPFAM" id="SSF52172">
    <property type="entry name" value="CheY-like"/>
    <property type="match status" value="2"/>
</dbReference>
<dbReference type="InterPro" id="IPR011006">
    <property type="entry name" value="CheY-like_superfamily"/>
</dbReference>
<evidence type="ECO:0000256" key="7">
    <source>
        <dbReference type="ARBA" id="ARBA00023012"/>
    </source>
</evidence>
<name>A0A423ULN9_9ACTN</name>
<dbReference type="PANTHER" id="PTHR45339:SF1">
    <property type="entry name" value="HYBRID SIGNAL TRANSDUCTION HISTIDINE KINASE J"/>
    <property type="match status" value="1"/>
</dbReference>
<dbReference type="SMART" id="SM00388">
    <property type="entry name" value="HisKA"/>
    <property type="match status" value="1"/>
</dbReference>
<dbReference type="SMART" id="SM00387">
    <property type="entry name" value="HATPase_c"/>
    <property type="match status" value="1"/>
</dbReference>
<dbReference type="CDD" id="cd00082">
    <property type="entry name" value="HisKA"/>
    <property type="match status" value="1"/>
</dbReference>
<keyword evidence="6 13" id="KW-0418">Kinase</keyword>
<dbReference type="GO" id="GO:0005886">
    <property type="term" value="C:plasma membrane"/>
    <property type="evidence" value="ECO:0007669"/>
    <property type="project" value="UniProtKB-SubCell"/>
</dbReference>
<dbReference type="InterPro" id="IPR036097">
    <property type="entry name" value="HisK_dim/P_sf"/>
</dbReference>
<dbReference type="Pfam" id="PF00512">
    <property type="entry name" value="HisKA"/>
    <property type="match status" value="1"/>
</dbReference>
<dbReference type="InterPro" id="IPR003661">
    <property type="entry name" value="HisK_dim/P_dom"/>
</dbReference>
<organism evidence="13 14">
    <name type="scientific">Gordonibacter urolithinfaciens</name>
    <dbReference type="NCBI Taxonomy" id="1335613"/>
    <lineage>
        <taxon>Bacteria</taxon>
        <taxon>Bacillati</taxon>
        <taxon>Actinomycetota</taxon>
        <taxon>Coriobacteriia</taxon>
        <taxon>Eggerthellales</taxon>
        <taxon>Eggerthellaceae</taxon>
        <taxon>Gordonibacter</taxon>
    </lineage>
</organism>
<dbReference type="InterPro" id="IPR005467">
    <property type="entry name" value="His_kinase_dom"/>
</dbReference>
<dbReference type="InterPro" id="IPR001789">
    <property type="entry name" value="Sig_transdc_resp-reg_receiver"/>
</dbReference>
<gene>
    <name evidence="13" type="ORF">DMP12_04515</name>
</gene>
<evidence type="ECO:0000256" key="10">
    <source>
        <dbReference type="SAM" id="Phobius"/>
    </source>
</evidence>
<dbReference type="CDD" id="cd17546">
    <property type="entry name" value="REC_hyHK_CKI1_RcsC-like"/>
    <property type="match status" value="2"/>
</dbReference>
<dbReference type="InterPro" id="IPR003594">
    <property type="entry name" value="HATPase_dom"/>
</dbReference>
<dbReference type="Gene3D" id="3.30.565.10">
    <property type="entry name" value="Histidine kinase-like ATPase, C-terminal domain"/>
    <property type="match status" value="1"/>
</dbReference>
<comment type="caution">
    <text evidence="13">The sequence shown here is derived from an EMBL/GenBank/DDBJ whole genome shotgun (WGS) entry which is preliminary data.</text>
</comment>
<dbReference type="CDD" id="cd16922">
    <property type="entry name" value="HATPase_EvgS-ArcB-TorS-like"/>
    <property type="match status" value="1"/>
</dbReference>
<comment type="similarity">
    <text evidence="3">In the N-terminal section; belongs to the phytochrome family.</text>
</comment>
<evidence type="ECO:0000313" key="14">
    <source>
        <dbReference type="Proteomes" id="UP000285258"/>
    </source>
</evidence>
<dbReference type="InterPro" id="IPR004358">
    <property type="entry name" value="Sig_transdc_His_kin-like_C"/>
</dbReference>
<sequence>MKQNANASVWLPRAIAVILAALMTLFFAITINNTMTLGAETDRTKNGPYPVSVAAGRVETLLVQCRTLADRPLFTRTDSAINDIERSYAVADADLREKLSFMATAHESDPEAARKLEQGYESLDVAQREYVALCRNADVTDEEIEAYVDGIIDPAVEELLRIDAGILDESTESVEQLYSIVKERGRQTVGWAVVLMAGVTVSLAVYLTLMYRNRMREGRLKADLQEALALAQSASAAKSQFLSNMSHDIRTPMNAIVGLTAIAKTHLHEPDRIAACLDRIQSSSQHLLSLINDVLDMGKIESGKIVLNEDRFSFPEFVNGVIAIVQPQARAKNLSLDITVGTIQQETVIGDSMRMNQALINLVSNALKYTPDGGSVRLSLSEGPSRRPGCRDYRFVVQDTGLGMSPEFIERLFDPFEREESDMTERIEGTGLGMAITKNVVDMMGGSIEVESALGKGSTFTMTVPLAPIDEEEDFSLAGLESARVLLVDDDRDVVEGTLLILDELGLCGDAASSGLDAVPLVARAHREGRDYRFIIVDWVMPGMDGIETIRRIRSEVGDSTPIVLLTAYDWHEIEDDARAAGVSAFVSKPLFKSRLHRVLKHFSHPDDPAEDSCEPAEAHVEGRVLLVEDNQLNLEIASELIRRIGAEVHQASDGQKAVDAMANAPEGYYDLVFMDVQMPVMGGIEATRAIREQEREVGRKPVPIVAMTANAFNEDRERALAAGMNGFMTKPIDTAKLRRILEEYLANPL</sequence>
<dbReference type="SUPFAM" id="SSF47384">
    <property type="entry name" value="Homodimeric domain of signal transducing histidine kinase"/>
    <property type="match status" value="1"/>
</dbReference>
<evidence type="ECO:0000259" key="12">
    <source>
        <dbReference type="PROSITE" id="PS50110"/>
    </source>
</evidence>
<dbReference type="Gene3D" id="1.10.287.130">
    <property type="match status" value="1"/>
</dbReference>
<feature type="domain" description="Response regulatory" evidence="12">
    <location>
        <begin position="484"/>
        <end position="604"/>
    </location>
</feature>
<keyword evidence="5 9" id="KW-0597">Phosphoprotein</keyword>
<dbReference type="InterPro" id="IPR036890">
    <property type="entry name" value="HATPase_C_sf"/>
</dbReference>
<evidence type="ECO:0000256" key="3">
    <source>
        <dbReference type="ARBA" id="ARBA00006402"/>
    </source>
</evidence>
<dbReference type="Pfam" id="PF02518">
    <property type="entry name" value="HATPase_c"/>
    <property type="match status" value="1"/>
</dbReference>
<keyword evidence="6 13" id="KW-0808">Transferase</keyword>
<evidence type="ECO:0000256" key="6">
    <source>
        <dbReference type="ARBA" id="ARBA00022777"/>
    </source>
</evidence>
<dbReference type="RefSeq" id="WP_096227083.1">
    <property type="nucleotide sequence ID" value="NZ_LR698982.1"/>
</dbReference>
<keyword evidence="10" id="KW-0812">Transmembrane</keyword>
<dbReference type="PROSITE" id="PS50109">
    <property type="entry name" value="HIS_KIN"/>
    <property type="match status" value="1"/>
</dbReference>
<dbReference type="EMBL" id="QIBW01000004">
    <property type="protein sequence ID" value="ROT90767.1"/>
    <property type="molecule type" value="Genomic_DNA"/>
</dbReference>
<dbReference type="AlphaFoldDB" id="A0A423ULN9"/>
<dbReference type="Proteomes" id="UP000285258">
    <property type="component" value="Unassembled WGS sequence"/>
</dbReference>
<feature type="modified residue" description="4-aspartylphosphate" evidence="9">
    <location>
        <position position="538"/>
    </location>
</feature>
<evidence type="ECO:0000256" key="2">
    <source>
        <dbReference type="ARBA" id="ARBA00004236"/>
    </source>
</evidence>
<evidence type="ECO:0000256" key="5">
    <source>
        <dbReference type="ARBA" id="ARBA00022553"/>
    </source>
</evidence>
<keyword evidence="7" id="KW-0902">Two-component regulatory system</keyword>
<dbReference type="FunFam" id="3.30.565.10:FF:000010">
    <property type="entry name" value="Sensor histidine kinase RcsC"/>
    <property type="match status" value="1"/>
</dbReference>
<feature type="domain" description="Response regulatory" evidence="12">
    <location>
        <begin position="624"/>
        <end position="746"/>
    </location>
</feature>
<accession>A0A423ULN9</accession>
<comment type="subcellular location">
    <subcellularLocation>
        <location evidence="2">Cell membrane</location>
    </subcellularLocation>
</comment>
<dbReference type="PRINTS" id="PR00344">
    <property type="entry name" value="BCTRLSENSOR"/>
</dbReference>
<dbReference type="EC" id="2.7.13.3" evidence="4"/>
<dbReference type="SUPFAM" id="SSF55874">
    <property type="entry name" value="ATPase domain of HSP90 chaperone/DNA topoisomerase II/histidine kinase"/>
    <property type="match status" value="1"/>
</dbReference>
<dbReference type="Pfam" id="PF00072">
    <property type="entry name" value="Response_reg"/>
    <property type="match status" value="2"/>
</dbReference>
<proteinExistence type="inferred from homology"/>
<evidence type="ECO:0000256" key="4">
    <source>
        <dbReference type="ARBA" id="ARBA00012438"/>
    </source>
</evidence>
<protein>
    <recommendedName>
        <fullName evidence="8">Circadian input-output histidine kinase CikA</fullName>
        <ecNumber evidence="4">2.7.13.3</ecNumber>
    </recommendedName>
</protein>
<dbReference type="SMART" id="SM00448">
    <property type="entry name" value="REC"/>
    <property type="match status" value="2"/>
</dbReference>
<evidence type="ECO:0000256" key="9">
    <source>
        <dbReference type="PROSITE-ProRule" id="PRU00169"/>
    </source>
</evidence>
<evidence type="ECO:0000256" key="8">
    <source>
        <dbReference type="ARBA" id="ARBA00074306"/>
    </source>
</evidence>
<evidence type="ECO:0000313" key="13">
    <source>
        <dbReference type="EMBL" id="ROT90767.1"/>
    </source>
</evidence>
<comment type="catalytic activity">
    <reaction evidence="1">
        <text>ATP + protein L-histidine = ADP + protein N-phospho-L-histidine.</text>
        <dbReference type="EC" id="2.7.13.3"/>
    </reaction>
</comment>
<feature type="modified residue" description="4-aspartylphosphate" evidence="9">
    <location>
        <position position="676"/>
    </location>
</feature>
<dbReference type="PROSITE" id="PS50110">
    <property type="entry name" value="RESPONSE_REGULATORY"/>
    <property type="match status" value="2"/>
</dbReference>
<keyword evidence="10" id="KW-1133">Transmembrane helix</keyword>
<dbReference type="GO" id="GO:0000155">
    <property type="term" value="F:phosphorelay sensor kinase activity"/>
    <property type="evidence" value="ECO:0007669"/>
    <property type="project" value="InterPro"/>
</dbReference>
<reference evidence="14" key="1">
    <citation type="submission" date="2018-05" db="EMBL/GenBank/DDBJ databases">
        <title>Genome Sequencing of selected type strains of the family Eggerthellaceae.</title>
        <authorList>
            <person name="Danylec N."/>
            <person name="Stoll D.A."/>
            <person name="Doetsch A."/>
            <person name="Huch M."/>
        </authorList>
    </citation>
    <scope>NUCLEOTIDE SEQUENCE [LARGE SCALE GENOMIC DNA]</scope>
    <source>
        <strain evidence="14">DSM 27213</strain>
    </source>
</reference>
<feature type="transmembrane region" description="Helical" evidence="10">
    <location>
        <begin position="189"/>
        <end position="211"/>
    </location>
</feature>